<protein>
    <submittedName>
        <fullName evidence="2">Uncharacterized protein</fullName>
    </submittedName>
</protein>
<evidence type="ECO:0000256" key="1">
    <source>
        <dbReference type="SAM" id="Phobius"/>
    </source>
</evidence>
<feature type="transmembrane region" description="Helical" evidence="1">
    <location>
        <begin position="12"/>
        <end position="40"/>
    </location>
</feature>
<keyword evidence="1" id="KW-1133">Transmembrane helix</keyword>
<comment type="caution">
    <text evidence="2">The sequence shown here is derived from an EMBL/GenBank/DDBJ whole genome shotgun (WGS) entry which is preliminary data.</text>
</comment>
<accession>A0AA39HHZ4</accession>
<evidence type="ECO:0000313" key="3">
    <source>
        <dbReference type="Proteomes" id="UP001175271"/>
    </source>
</evidence>
<proteinExistence type="predicted"/>
<keyword evidence="3" id="KW-1185">Reference proteome</keyword>
<evidence type="ECO:0000313" key="2">
    <source>
        <dbReference type="EMBL" id="KAK0406223.1"/>
    </source>
</evidence>
<keyword evidence="1" id="KW-0812">Transmembrane</keyword>
<sequence>METTQPTFTKDMVYVMGVVMITLELVLLVVGAALQVLLVVMVHRAKLFHRNFRSLGGVAMKTISFLSRISEAKSLKLKWNKAFVSCCSLPIE</sequence>
<dbReference type="AlphaFoldDB" id="A0AA39HHZ4"/>
<dbReference type="EMBL" id="JAUCMV010000004">
    <property type="protein sequence ID" value="KAK0406223.1"/>
    <property type="molecule type" value="Genomic_DNA"/>
</dbReference>
<reference evidence="2" key="1">
    <citation type="submission" date="2023-06" db="EMBL/GenBank/DDBJ databases">
        <title>Genomic analysis of the entomopathogenic nematode Steinernema hermaphroditum.</title>
        <authorList>
            <person name="Schwarz E.M."/>
            <person name="Heppert J.K."/>
            <person name="Baniya A."/>
            <person name="Schwartz H.T."/>
            <person name="Tan C.-H."/>
            <person name="Antoshechkin I."/>
            <person name="Sternberg P.W."/>
            <person name="Goodrich-Blair H."/>
            <person name="Dillman A.R."/>
        </authorList>
    </citation>
    <scope>NUCLEOTIDE SEQUENCE</scope>
    <source>
        <strain evidence="2">PS9179</strain>
        <tissue evidence="2">Whole animal</tissue>
    </source>
</reference>
<keyword evidence="1" id="KW-0472">Membrane</keyword>
<gene>
    <name evidence="2" type="ORF">QR680_018444</name>
</gene>
<dbReference type="Proteomes" id="UP001175271">
    <property type="component" value="Unassembled WGS sequence"/>
</dbReference>
<organism evidence="2 3">
    <name type="scientific">Steinernema hermaphroditum</name>
    <dbReference type="NCBI Taxonomy" id="289476"/>
    <lineage>
        <taxon>Eukaryota</taxon>
        <taxon>Metazoa</taxon>
        <taxon>Ecdysozoa</taxon>
        <taxon>Nematoda</taxon>
        <taxon>Chromadorea</taxon>
        <taxon>Rhabditida</taxon>
        <taxon>Tylenchina</taxon>
        <taxon>Panagrolaimomorpha</taxon>
        <taxon>Strongyloidoidea</taxon>
        <taxon>Steinernematidae</taxon>
        <taxon>Steinernema</taxon>
    </lineage>
</organism>
<name>A0AA39HHZ4_9BILA</name>